<evidence type="ECO:0000256" key="1">
    <source>
        <dbReference type="ARBA" id="ARBA00005750"/>
    </source>
</evidence>
<dbReference type="Proteomes" id="UP000757103">
    <property type="component" value="Unassembled WGS sequence"/>
</dbReference>
<evidence type="ECO:0000256" key="2">
    <source>
        <dbReference type="ARBA" id="ARBA00013064"/>
    </source>
</evidence>
<dbReference type="PIRSF" id="PIRSF016557">
    <property type="entry name" value="Caps_synth_CpsB"/>
    <property type="match status" value="1"/>
</dbReference>
<sequence>MFNFFHKTTAPKPLFPYTTEVHCHLLPGIDDGAPDTEHALPLLRQIHEWGIEKVIATPHVTEATFENTPQTVSDAYERLTREPEFGEIGIQLSYSAEYRMDDNFLNLLQRNEIMPMPGNHILIENSFLQPFWNIKELIFDLQLKGYAPILAHPERYAYYSADKKIYQELHDHGCEFQVNLLSLAGYYNKSSREAAEWLVAKHLVDYLGSDMHNSNHALYLGKYLTSKDFVKHIKGIQLKNDTL</sequence>
<dbReference type="RefSeq" id="WP_273307097.1">
    <property type="nucleotide sequence ID" value="NZ_DYUD01000030.1"/>
</dbReference>
<evidence type="ECO:0000256" key="4">
    <source>
        <dbReference type="ARBA" id="ARBA00051722"/>
    </source>
</evidence>
<dbReference type="InterPro" id="IPR016195">
    <property type="entry name" value="Pol/histidinol_Pase-like"/>
</dbReference>
<dbReference type="EC" id="3.1.3.48" evidence="2"/>
<comment type="catalytic activity">
    <reaction evidence="4">
        <text>O-phospho-L-tyrosyl-[protein] + H2O = L-tyrosyl-[protein] + phosphate</text>
        <dbReference type="Rhea" id="RHEA:10684"/>
        <dbReference type="Rhea" id="RHEA-COMP:10136"/>
        <dbReference type="Rhea" id="RHEA-COMP:20101"/>
        <dbReference type="ChEBI" id="CHEBI:15377"/>
        <dbReference type="ChEBI" id="CHEBI:43474"/>
        <dbReference type="ChEBI" id="CHEBI:46858"/>
        <dbReference type="ChEBI" id="CHEBI:61978"/>
        <dbReference type="EC" id="3.1.3.48"/>
    </reaction>
</comment>
<dbReference type="EMBL" id="DYUD01000030">
    <property type="protein sequence ID" value="HJG90037.1"/>
    <property type="molecule type" value="Genomic_DNA"/>
</dbReference>
<accession>A0A921SW59</accession>
<gene>
    <name evidence="5" type="ORF">K8U91_11280</name>
</gene>
<dbReference type="SUPFAM" id="SSF89550">
    <property type="entry name" value="PHP domain-like"/>
    <property type="match status" value="1"/>
</dbReference>
<dbReference type="Pfam" id="PF19567">
    <property type="entry name" value="CpsB_CapC"/>
    <property type="match status" value="1"/>
</dbReference>
<organism evidence="5 6">
    <name type="scientific">Barnesiella viscericola</name>
    <dbReference type="NCBI Taxonomy" id="397865"/>
    <lineage>
        <taxon>Bacteria</taxon>
        <taxon>Pseudomonadati</taxon>
        <taxon>Bacteroidota</taxon>
        <taxon>Bacteroidia</taxon>
        <taxon>Bacteroidales</taxon>
        <taxon>Barnesiellaceae</taxon>
        <taxon>Barnesiella</taxon>
    </lineage>
</organism>
<reference evidence="5" key="1">
    <citation type="journal article" date="2021" name="PeerJ">
        <title>Extensive microbial diversity within the chicken gut microbiome revealed by metagenomics and culture.</title>
        <authorList>
            <person name="Gilroy R."/>
            <person name="Ravi A."/>
            <person name="Getino M."/>
            <person name="Pursley I."/>
            <person name="Horton D.L."/>
            <person name="Alikhan N.F."/>
            <person name="Baker D."/>
            <person name="Gharbi K."/>
            <person name="Hall N."/>
            <person name="Watson M."/>
            <person name="Adriaenssens E.M."/>
            <person name="Foster-Nyarko E."/>
            <person name="Jarju S."/>
            <person name="Secka A."/>
            <person name="Antonio M."/>
            <person name="Oren A."/>
            <person name="Chaudhuri R.R."/>
            <person name="La Ragione R."/>
            <person name="Hildebrand F."/>
            <person name="Pallen M.J."/>
        </authorList>
    </citation>
    <scope>NUCLEOTIDE SEQUENCE</scope>
    <source>
        <strain evidence="5">CHK121-7720</strain>
    </source>
</reference>
<dbReference type="GO" id="GO:0004725">
    <property type="term" value="F:protein tyrosine phosphatase activity"/>
    <property type="evidence" value="ECO:0007669"/>
    <property type="project" value="UniProtKB-EC"/>
</dbReference>
<dbReference type="InterPro" id="IPR016667">
    <property type="entry name" value="Caps_polysacc_synth_CpsB/CapC"/>
</dbReference>
<dbReference type="AlphaFoldDB" id="A0A921SW59"/>
<comment type="similarity">
    <text evidence="1">Belongs to the metallo-dependent hydrolases superfamily. CpsB/CapC family.</text>
</comment>
<dbReference type="PANTHER" id="PTHR39181:SF1">
    <property type="entry name" value="TYROSINE-PROTEIN PHOSPHATASE YWQE"/>
    <property type="match status" value="1"/>
</dbReference>
<name>A0A921SW59_9BACT</name>
<dbReference type="Gene3D" id="3.20.20.140">
    <property type="entry name" value="Metal-dependent hydrolases"/>
    <property type="match status" value="1"/>
</dbReference>
<protein>
    <recommendedName>
        <fullName evidence="2">protein-tyrosine-phosphatase</fullName>
        <ecNumber evidence="2">3.1.3.48</ecNumber>
    </recommendedName>
</protein>
<dbReference type="PANTHER" id="PTHR39181">
    <property type="entry name" value="TYROSINE-PROTEIN PHOSPHATASE YWQE"/>
    <property type="match status" value="1"/>
</dbReference>
<keyword evidence="3" id="KW-0378">Hydrolase</keyword>
<proteinExistence type="inferred from homology"/>
<evidence type="ECO:0000313" key="5">
    <source>
        <dbReference type="EMBL" id="HJG90037.1"/>
    </source>
</evidence>
<evidence type="ECO:0000313" key="6">
    <source>
        <dbReference type="Proteomes" id="UP000757103"/>
    </source>
</evidence>
<evidence type="ECO:0000256" key="3">
    <source>
        <dbReference type="ARBA" id="ARBA00022801"/>
    </source>
</evidence>
<dbReference type="GO" id="GO:0030145">
    <property type="term" value="F:manganese ion binding"/>
    <property type="evidence" value="ECO:0007669"/>
    <property type="project" value="InterPro"/>
</dbReference>
<reference evidence="5" key="2">
    <citation type="submission" date="2021-09" db="EMBL/GenBank/DDBJ databases">
        <authorList>
            <person name="Gilroy R."/>
        </authorList>
    </citation>
    <scope>NUCLEOTIDE SEQUENCE</scope>
    <source>
        <strain evidence="5">CHK121-7720</strain>
    </source>
</reference>
<comment type="caution">
    <text evidence="5">The sequence shown here is derived from an EMBL/GenBank/DDBJ whole genome shotgun (WGS) entry which is preliminary data.</text>
</comment>